<evidence type="ECO:0000313" key="1">
    <source>
        <dbReference type="EMBL" id="KAI8524418.1"/>
    </source>
</evidence>
<dbReference type="EMBL" id="CM046400">
    <property type="protein sequence ID" value="KAI8524418.1"/>
    <property type="molecule type" value="Genomic_DNA"/>
</dbReference>
<sequence length="96" mass="9799">MTGQDSGVDGGGGNGLLVRGWKSFVLSEEEFGGRATASPLVLSTGAHPTVPTPTQRHPTLSFSPTGDQISGQSSPAFHSPLSTQSRSRSTTATANS</sequence>
<dbReference type="Proteomes" id="UP001062846">
    <property type="component" value="Chromosome 13"/>
</dbReference>
<organism evidence="1 2">
    <name type="scientific">Rhododendron molle</name>
    <name type="common">Chinese azalea</name>
    <name type="synonym">Azalea mollis</name>
    <dbReference type="NCBI Taxonomy" id="49168"/>
    <lineage>
        <taxon>Eukaryota</taxon>
        <taxon>Viridiplantae</taxon>
        <taxon>Streptophyta</taxon>
        <taxon>Embryophyta</taxon>
        <taxon>Tracheophyta</taxon>
        <taxon>Spermatophyta</taxon>
        <taxon>Magnoliopsida</taxon>
        <taxon>eudicotyledons</taxon>
        <taxon>Gunneridae</taxon>
        <taxon>Pentapetalae</taxon>
        <taxon>asterids</taxon>
        <taxon>Ericales</taxon>
        <taxon>Ericaceae</taxon>
        <taxon>Ericoideae</taxon>
        <taxon>Rhodoreae</taxon>
        <taxon>Rhododendron</taxon>
    </lineage>
</organism>
<gene>
    <name evidence="1" type="ORF">RHMOL_Rhmol13G0148500</name>
</gene>
<evidence type="ECO:0000313" key="2">
    <source>
        <dbReference type="Proteomes" id="UP001062846"/>
    </source>
</evidence>
<comment type="caution">
    <text evidence="1">The sequence shown here is derived from an EMBL/GenBank/DDBJ whole genome shotgun (WGS) entry which is preliminary data.</text>
</comment>
<keyword evidence="2" id="KW-1185">Reference proteome</keyword>
<accession>A0ACC0L6P2</accession>
<protein>
    <submittedName>
        <fullName evidence="1">Uncharacterized protein</fullName>
    </submittedName>
</protein>
<proteinExistence type="predicted"/>
<name>A0ACC0L6P2_RHOML</name>
<reference evidence="1" key="1">
    <citation type="submission" date="2022-02" db="EMBL/GenBank/DDBJ databases">
        <title>Plant Genome Project.</title>
        <authorList>
            <person name="Zhang R.-G."/>
        </authorList>
    </citation>
    <scope>NUCLEOTIDE SEQUENCE</scope>
    <source>
        <strain evidence="1">AT1</strain>
    </source>
</reference>